<dbReference type="GO" id="GO:0031267">
    <property type="term" value="F:small GTPase binding"/>
    <property type="evidence" value="ECO:0007669"/>
    <property type="project" value="TreeGrafter"/>
</dbReference>
<proteinExistence type="predicted"/>
<dbReference type="GeneTree" id="ENSGT00940000158622"/>
<dbReference type="InterPro" id="IPR000980">
    <property type="entry name" value="SH2"/>
</dbReference>
<dbReference type="Ensembl" id="ENSAPLT00000023022.1">
    <property type="protein sequence ID" value="ENSAPLP00000029805.1"/>
    <property type="gene ID" value="ENSAPLG00000020429.1"/>
</dbReference>
<evidence type="ECO:0000313" key="5">
    <source>
        <dbReference type="Proteomes" id="UP000016666"/>
    </source>
</evidence>
<evidence type="ECO:0000256" key="1">
    <source>
        <dbReference type="PROSITE-ProRule" id="PRU00191"/>
    </source>
</evidence>
<dbReference type="AlphaFoldDB" id="A0A493TW55"/>
<feature type="domain" description="SH2" evidence="3">
    <location>
        <begin position="58"/>
        <end position="152"/>
    </location>
</feature>
<dbReference type="GO" id="GO:0005829">
    <property type="term" value="C:cytosol"/>
    <property type="evidence" value="ECO:0007669"/>
    <property type="project" value="TreeGrafter"/>
</dbReference>
<dbReference type="InterPro" id="IPR045046">
    <property type="entry name" value="Vps9-like"/>
</dbReference>
<reference evidence="4 5" key="1">
    <citation type="submission" date="2017-10" db="EMBL/GenBank/DDBJ databases">
        <title>A new Pekin duck reference genome.</title>
        <authorList>
            <person name="Hou Z.-C."/>
            <person name="Zhou Z.-K."/>
            <person name="Zhu F."/>
            <person name="Hou S.-S."/>
        </authorList>
    </citation>
    <scope>NUCLEOTIDE SEQUENCE [LARGE SCALE GENOMIC DNA]</scope>
</reference>
<protein>
    <recommendedName>
        <fullName evidence="3">SH2 domain-containing protein</fullName>
    </recommendedName>
</protein>
<feature type="region of interest" description="Disordered" evidence="2">
    <location>
        <begin position="1"/>
        <end position="25"/>
    </location>
</feature>
<dbReference type="Proteomes" id="UP000016666">
    <property type="component" value="Chromosome 5"/>
</dbReference>
<accession>A0A493TW55</accession>
<sequence>MMKTSAGDKGARDDSGPSSDTSEDGKETLLCQATALRNCLSLPGISILDKLIKTCPVWLQLNMNQERAGAILGKEAAGMFLVRKEGNVNNMVLAVRLPVQNEVPDVLEYTIKEEKSILYLEGSVLVFEDIFKLVAFYCVSRDLLPFTLKLPQAILEANSFQDLEIISSLGIDAIAESSLYKCVLKPLKEAINSYLKEIHNKDGSLQQLKENQVVIQNTTTTDLGVTTSVPETVVLEKILHKFTTMHKAYSPEKKIAILLKSCKLIYDSMAQGNPGTALLLTWYSTRVLCQVPQEQGLCYSRCGNIQTVCVWYQLLYLGVFGISSSQVVFRLRWLVSVKFSALIADTRCFLVNFKLHNSRDQIMSVSVYFMGNSHLAQAFMQLSINPQSSVPAHSSLMVTYRHGSLGRVS</sequence>
<evidence type="ECO:0000313" key="4">
    <source>
        <dbReference type="Ensembl" id="ENSAPLP00000029805.1"/>
    </source>
</evidence>
<keyword evidence="1" id="KW-0727">SH2 domain</keyword>
<dbReference type="PROSITE" id="PS50001">
    <property type="entry name" value="SH2"/>
    <property type="match status" value="1"/>
</dbReference>
<dbReference type="SMART" id="SM00252">
    <property type="entry name" value="SH2"/>
    <property type="match status" value="1"/>
</dbReference>
<dbReference type="InterPro" id="IPR036860">
    <property type="entry name" value="SH2_dom_sf"/>
</dbReference>
<dbReference type="InterPro" id="IPR037191">
    <property type="entry name" value="VPS9_dom_sf"/>
</dbReference>
<reference evidence="4" key="3">
    <citation type="submission" date="2025-09" db="UniProtKB">
        <authorList>
            <consortium name="Ensembl"/>
        </authorList>
    </citation>
    <scope>IDENTIFICATION</scope>
</reference>
<evidence type="ECO:0000256" key="2">
    <source>
        <dbReference type="SAM" id="MobiDB-lite"/>
    </source>
</evidence>
<dbReference type="GO" id="GO:0016192">
    <property type="term" value="P:vesicle-mediated transport"/>
    <property type="evidence" value="ECO:0007669"/>
    <property type="project" value="InterPro"/>
</dbReference>
<dbReference type="Gene3D" id="1.20.1050.80">
    <property type="entry name" value="VPS9 domain"/>
    <property type="match status" value="1"/>
</dbReference>
<dbReference type="PANTHER" id="PTHR23101">
    <property type="entry name" value="RAB GDP/GTP EXCHANGE FACTOR"/>
    <property type="match status" value="1"/>
</dbReference>
<name>A0A493TW55_ANAPP</name>
<dbReference type="GO" id="GO:0005085">
    <property type="term" value="F:guanyl-nucleotide exchange factor activity"/>
    <property type="evidence" value="ECO:0007669"/>
    <property type="project" value="InterPro"/>
</dbReference>
<keyword evidence="5" id="KW-1185">Reference proteome</keyword>
<evidence type="ECO:0000259" key="3">
    <source>
        <dbReference type="PROSITE" id="PS50001"/>
    </source>
</evidence>
<dbReference type="GO" id="GO:0030139">
    <property type="term" value="C:endocytic vesicle"/>
    <property type="evidence" value="ECO:0007669"/>
    <property type="project" value="TreeGrafter"/>
</dbReference>
<dbReference type="SUPFAM" id="SSF55550">
    <property type="entry name" value="SH2 domain"/>
    <property type="match status" value="1"/>
</dbReference>
<dbReference type="SUPFAM" id="SSF109993">
    <property type="entry name" value="VPS9 domain"/>
    <property type="match status" value="1"/>
</dbReference>
<dbReference type="Gene3D" id="3.30.505.10">
    <property type="entry name" value="SH2 domain"/>
    <property type="match status" value="1"/>
</dbReference>
<dbReference type="STRING" id="8840.ENSAPLP00000029805"/>
<dbReference type="PANTHER" id="PTHR23101:SF58">
    <property type="entry name" value="RAS AND RAB INTERACTOR 3"/>
    <property type="match status" value="1"/>
</dbReference>
<reference evidence="4" key="2">
    <citation type="submission" date="2025-08" db="UniProtKB">
        <authorList>
            <consortium name="Ensembl"/>
        </authorList>
    </citation>
    <scope>IDENTIFICATION</scope>
</reference>
<organism evidence="4 5">
    <name type="scientific">Anas platyrhynchos platyrhynchos</name>
    <name type="common">Northern mallard</name>
    <dbReference type="NCBI Taxonomy" id="8840"/>
    <lineage>
        <taxon>Eukaryota</taxon>
        <taxon>Metazoa</taxon>
        <taxon>Chordata</taxon>
        <taxon>Craniata</taxon>
        <taxon>Vertebrata</taxon>
        <taxon>Euteleostomi</taxon>
        <taxon>Archelosauria</taxon>
        <taxon>Archosauria</taxon>
        <taxon>Dinosauria</taxon>
        <taxon>Saurischia</taxon>
        <taxon>Theropoda</taxon>
        <taxon>Coelurosauria</taxon>
        <taxon>Aves</taxon>
        <taxon>Neognathae</taxon>
        <taxon>Galloanserae</taxon>
        <taxon>Anseriformes</taxon>
        <taxon>Anatidae</taxon>
        <taxon>Anatinae</taxon>
        <taxon>Anas</taxon>
    </lineage>
</organism>